<dbReference type="KEGG" id="asoc:CB4_03590"/>
<sequence length="223" mass="25744">MDKIPSPLFDEAIKNMLDSLKDEEEMTDKQRRILESAIKIFAEKGFHGSSTSEIARDAEVAEGTIFRHFKTKKDLLYALIAPMMIKFASPLLLKDVQRIIQEDLAADETLHRLYKNRLDIIEANWPRMRIIVQEAWFHPEIMDALIQNITWQGRSLGDSFVRARIESGEFRDLPVHAITRAVFSTLFGYVLFSHMFTSSTESMNTEDDIRLAVDILLNGIRNR</sequence>
<proteinExistence type="predicted"/>
<dbReference type="AlphaFoldDB" id="A0A0U5BMH3"/>
<dbReference type="InterPro" id="IPR023772">
    <property type="entry name" value="DNA-bd_HTH_TetR-type_CS"/>
</dbReference>
<protein>
    <submittedName>
        <fullName evidence="2">Fatty acid metabolism regulator protein</fullName>
    </submittedName>
</protein>
<gene>
    <name evidence="2" type="primary">fadR_3</name>
    <name evidence="2" type="ORF">CB4_03590</name>
</gene>
<organism evidence="2 3">
    <name type="scientific">Aneurinibacillus soli</name>
    <dbReference type="NCBI Taxonomy" id="1500254"/>
    <lineage>
        <taxon>Bacteria</taxon>
        <taxon>Bacillati</taxon>
        <taxon>Bacillota</taxon>
        <taxon>Bacilli</taxon>
        <taxon>Bacillales</taxon>
        <taxon>Paenibacillaceae</taxon>
        <taxon>Aneurinibacillus group</taxon>
        <taxon>Aneurinibacillus</taxon>
    </lineage>
</organism>
<dbReference type="GO" id="GO:0006355">
    <property type="term" value="P:regulation of DNA-templated transcription"/>
    <property type="evidence" value="ECO:0007669"/>
    <property type="project" value="UniProtKB-ARBA"/>
</dbReference>
<dbReference type="PANTHER" id="PTHR30055:SF222">
    <property type="entry name" value="REGULATORY PROTEIN"/>
    <property type="match status" value="1"/>
</dbReference>
<dbReference type="PROSITE" id="PS50977">
    <property type="entry name" value="HTH_TETR_2"/>
    <property type="match status" value="1"/>
</dbReference>
<dbReference type="PANTHER" id="PTHR30055">
    <property type="entry name" value="HTH-TYPE TRANSCRIPTIONAL REGULATOR RUTR"/>
    <property type="match status" value="1"/>
</dbReference>
<accession>A0A0U5BMH3</accession>
<dbReference type="InterPro" id="IPR050109">
    <property type="entry name" value="HTH-type_TetR-like_transc_reg"/>
</dbReference>
<dbReference type="SUPFAM" id="SSF48498">
    <property type="entry name" value="Tetracyclin repressor-like, C-terminal domain"/>
    <property type="match status" value="1"/>
</dbReference>
<evidence type="ECO:0000313" key="2">
    <source>
        <dbReference type="EMBL" id="BAU29390.1"/>
    </source>
</evidence>
<dbReference type="PRINTS" id="PR00455">
    <property type="entry name" value="HTHTETR"/>
</dbReference>
<dbReference type="SUPFAM" id="SSF46689">
    <property type="entry name" value="Homeodomain-like"/>
    <property type="match status" value="1"/>
</dbReference>
<dbReference type="EMBL" id="AP017312">
    <property type="protein sequence ID" value="BAU29390.1"/>
    <property type="molecule type" value="Genomic_DNA"/>
</dbReference>
<dbReference type="Gene3D" id="1.10.357.10">
    <property type="entry name" value="Tetracycline Repressor, domain 2"/>
    <property type="match status" value="1"/>
</dbReference>
<dbReference type="PROSITE" id="PS01081">
    <property type="entry name" value="HTH_TETR_1"/>
    <property type="match status" value="1"/>
</dbReference>
<dbReference type="Pfam" id="PF00440">
    <property type="entry name" value="TetR_N"/>
    <property type="match status" value="1"/>
</dbReference>
<name>A0A0U5BMH3_9BACL</name>
<keyword evidence="1" id="KW-0238">DNA-binding</keyword>
<dbReference type="Proteomes" id="UP000217696">
    <property type="component" value="Chromosome"/>
</dbReference>
<keyword evidence="3" id="KW-1185">Reference proteome</keyword>
<dbReference type="InterPro" id="IPR001647">
    <property type="entry name" value="HTH_TetR"/>
</dbReference>
<dbReference type="RefSeq" id="WP_157738044.1">
    <property type="nucleotide sequence ID" value="NZ_AP017312.1"/>
</dbReference>
<dbReference type="InterPro" id="IPR009057">
    <property type="entry name" value="Homeodomain-like_sf"/>
</dbReference>
<evidence type="ECO:0000313" key="3">
    <source>
        <dbReference type="Proteomes" id="UP000217696"/>
    </source>
</evidence>
<evidence type="ECO:0000256" key="1">
    <source>
        <dbReference type="ARBA" id="ARBA00023125"/>
    </source>
</evidence>
<dbReference type="GO" id="GO:0003677">
    <property type="term" value="F:DNA binding"/>
    <property type="evidence" value="ECO:0007669"/>
    <property type="project" value="UniProtKB-UniRule"/>
</dbReference>
<dbReference type="InterPro" id="IPR036271">
    <property type="entry name" value="Tet_transcr_reg_TetR-rel_C_sf"/>
</dbReference>
<dbReference type="Gene3D" id="1.10.10.60">
    <property type="entry name" value="Homeodomain-like"/>
    <property type="match status" value="1"/>
</dbReference>
<reference evidence="2 3" key="1">
    <citation type="submission" date="2015-12" db="EMBL/GenBank/DDBJ databases">
        <title>Genome sequence of Aneurinibacillus soli.</title>
        <authorList>
            <person name="Lee J.S."/>
            <person name="Lee K.C."/>
            <person name="Kim K.K."/>
            <person name="Lee B.W."/>
        </authorList>
    </citation>
    <scope>NUCLEOTIDE SEQUENCE [LARGE SCALE GENOMIC DNA]</scope>
    <source>
        <strain evidence="2 3">CB4</strain>
    </source>
</reference>